<dbReference type="InterPro" id="IPR050333">
    <property type="entry name" value="SLRP"/>
</dbReference>
<dbReference type="InterPro" id="IPR001611">
    <property type="entry name" value="Leu-rich_rpt"/>
</dbReference>
<dbReference type="PRINTS" id="PR00019">
    <property type="entry name" value="LEURICHRPT"/>
</dbReference>
<dbReference type="SMART" id="SM00369">
    <property type="entry name" value="LRR_TYP"/>
    <property type="match status" value="7"/>
</dbReference>
<evidence type="ECO:0000256" key="3">
    <source>
        <dbReference type="SAM" id="Coils"/>
    </source>
</evidence>
<dbReference type="EMBL" id="CAJOBA010003632">
    <property type="protein sequence ID" value="CAF3688114.1"/>
    <property type="molecule type" value="Genomic_DNA"/>
</dbReference>
<feature type="region of interest" description="Disordered" evidence="4">
    <location>
        <begin position="202"/>
        <end position="225"/>
    </location>
</feature>
<feature type="transmembrane region" description="Helical" evidence="5">
    <location>
        <begin position="12"/>
        <end position="34"/>
    </location>
</feature>
<dbReference type="Gene3D" id="3.80.10.10">
    <property type="entry name" value="Ribonuclease Inhibitor"/>
    <property type="match status" value="3"/>
</dbReference>
<dbReference type="EMBL" id="CAJNOK010003631">
    <property type="protein sequence ID" value="CAF0908732.1"/>
    <property type="molecule type" value="Genomic_DNA"/>
</dbReference>
<evidence type="ECO:0000256" key="5">
    <source>
        <dbReference type="SAM" id="Phobius"/>
    </source>
</evidence>
<reference evidence="7" key="1">
    <citation type="submission" date="2021-02" db="EMBL/GenBank/DDBJ databases">
        <authorList>
            <person name="Nowell W R."/>
        </authorList>
    </citation>
    <scope>NUCLEOTIDE SEQUENCE</scope>
</reference>
<evidence type="ECO:0000313" key="8">
    <source>
        <dbReference type="Proteomes" id="UP000682733"/>
    </source>
</evidence>
<protein>
    <submittedName>
        <fullName evidence="7">Uncharacterized protein</fullName>
    </submittedName>
</protein>
<evidence type="ECO:0000256" key="1">
    <source>
        <dbReference type="ARBA" id="ARBA00022614"/>
    </source>
</evidence>
<dbReference type="Pfam" id="PF00560">
    <property type="entry name" value="LRR_1"/>
    <property type="match status" value="1"/>
</dbReference>
<keyword evidence="5" id="KW-0812">Transmembrane</keyword>
<dbReference type="AlphaFoldDB" id="A0A8S2I1F7"/>
<evidence type="ECO:0000256" key="2">
    <source>
        <dbReference type="ARBA" id="ARBA00022737"/>
    </source>
</evidence>
<evidence type="ECO:0000313" key="7">
    <source>
        <dbReference type="EMBL" id="CAF3688114.1"/>
    </source>
</evidence>
<dbReference type="SUPFAM" id="SSF52058">
    <property type="entry name" value="L domain-like"/>
    <property type="match status" value="1"/>
</dbReference>
<dbReference type="InterPro" id="IPR032675">
    <property type="entry name" value="LRR_dom_sf"/>
</dbReference>
<keyword evidence="5" id="KW-1133">Transmembrane helix</keyword>
<gene>
    <name evidence="6" type="ORF">OVA965_LOCUS10009</name>
    <name evidence="7" type="ORF">TMI583_LOCUS10005</name>
</gene>
<name>A0A8S2I1F7_9BILA</name>
<dbReference type="PANTHER" id="PTHR45712">
    <property type="entry name" value="AGAP008170-PA"/>
    <property type="match status" value="1"/>
</dbReference>
<sequence>MKWCLNYNIYNYYHQHQLIIIKILLFYFHIIFALEKQQSVTMYYDETKSSYSICSQELFYNGTDIRTKNDYVYPCPIDEPCRCLCEVDTKRLWIDCFYKKLKSLPIPTNWNHTVTNTIVKNRTDNETSQFISSHSILWWNIDLSFNLFSIVDTKLWSNIYIKHFVLSRSLSFDIIRHLNMTHRNLIDLWPNKQIFKLPDDEYREDDEKEDDDEEHDGNGDDHHYYPSRLKRSIEISEHNQILQLLNDLNEQLNLNSKRVEQFEMKLLDYNISSLYLDHNNLTEIPVYSLENATRIQELYLSYNSIEEIPSYAFGFSHRLTRVDLSHNLISNISLEAFQRHPNAFGGPFLIDYLDLSYNNLTVLDEPLFSYLVNLRIFKLQYNNIIIITPEAWTGLYRLKYLDLSHNQLTNLTTIFYSSYLNELRQLKLASNNITQLVGCEFLTLKALTKLNLNGNNLSNIDLCTFYGLNQNFNLNRRYPQSSSLYLQLKSNQFQTFNPCVFNNFSRSTIEVDNNPLVCNCTFNYLLNEQKSIIYTGTQCRGGYHYEQQPPMPAIRKNSTTIVTGLKIPLNLKKSSSNESSISSESKHTCREQYIYYSQECKKLNCFQICLPNERT</sequence>
<evidence type="ECO:0000313" key="6">
    <source>
        <dbReference type="EMBL" id="CAF0908732.1"/>
    </source>
</evidence>
<keyword evidence="2" id="KW-0677">Repeat</keyword>
<evidence type="ECO:0000256" key="4">
    <source>
        <dbReference type="SAM" id="MobiDB-lite"/>
    </source>
</evidence>
<feature type="compositionally biased region" description="Acidic residues" evidence="4">
    <location>
        <begin position="202"/>
        <end position="215"/>
    </location>
</feature>
<feature type="coiled-coil region" evidence="3">
    <location>
        <begin position="235"/>
        <end position="265"/>
    </location>
</feature>
<keyword evidence="3" id="KW-0175">Coiled coil</keyword>
<dbReference type="Pfam" id="PF13855">
    <property type="entry name" value="LRR_8"/>
    <property type="match status" value="2"/>
</dbReference>
<comment type="caution">
    <text evidence="7">The sequence shown here is derived from an EMBL/GenBank/DDBJ whole genome shotgun (WGS) entry which is preliminary data.</text>
</comment>
<dbReference type="PANTHER" id="PTHR45712:SF22">
    <property type="entry name" value="INSULIN-LIKE GROWTH FACTOR-BINDING PROTEIN COMPLEX ACID LABILE SUBUNIT"/>
    <property type="match status" value="1"/>
</dbReference>
<dbReference type="Proteomes" id="UP000682733">
    <property type="component" value="Unassembled WGS sequence"/>
</dbReference>
<keyword evidence="1" id="KW-0433">Leucine-rich repeat</keyword>
<dbReference type="PROSITE" id="PS51450">
    <property type="entry name" value="LRR"/>
    <property type="match status" value="5"/>
</dbReference>
<proteinExistence type="predicted"/>
<dbReference type="Proteomes" id="UP000677228">
    <property type="component" value="Unassembled WGS sequence"/>
</dbReference>
<organism evidence="7 8">
    <name type="scientific">Didymodactylos carnosus</name>
    <dbReference type="NCBI Taxonomy" id="1234261"/>
    <lineage>
        <taxon>Eukaryota</taxon>
        <taxon>Metazoa</taxon>
        <taxon>Spiralia</taxon>
        <taxon>Gnathifera</taxon>
        <taxon>Rotifera</taxon>
        <taxon>Eurotatoria</taxon>
        <taxon>Bdelloidea</taxon>
        <taxon>Philodinida</taxon>
        <taxon>Philodinidae</taxon>
        <taxon>Didymodactylos</taxon>
    </lineage>
</organism>
<accession>A0A8S2I1F7</accession>
<keyword evidence="5" id="KW-0472">Membrane</keyword>
<dbReference type="GO" id="GO:0005615">
    <property type="term" value="C:extracellular space"/>
    <property type="evidence" value="ECO:0007669"/>
    <property type="project" value="TreeGrafter"/>
</dbReference>
<dbReference type="InterPro" id="IPR003591">
    <property type="entry name" value="Leu-rich_rpt_typical-subtyp"/>
</dbReference>